<dbReference type="EMBL" id="DYWV01000062">
    <property type="protein sequence ID" value="HJF39654.1"/>
    <property type="molecule type" value="Genomic_DNA"/>
</dbReference>
<dbReference type="EMBL" id="QSVF01000001">
    <property type="protein sequence ID" value="RGO14067.1"/>
    <property type="molecule type" value="Genomic_DNA"/>
</dbReference>
<accession>A0A1Y4QHI2</accession>
<dbReference type="RefSeq" id="WP_004608917.1">
    <property type="nucleotide sequence ID" value="NZ_CABKNM010000011.1"/>
</dbReference>
<dbReference type="Pfam" id="PF02588">
    <property type="entry name" value="YitT_membrane"/>
    <property type="match status" value="1"/>
</dbReference>
<feature type="transmembrane region" description="Helical" evidence="6">
    <location>
        <begin position="76"/>
        <end position="93"/>
    </location>
</feature>
<evidence type="ECO:0000313" key="9">
    <source>
        <dbReference type="EMBL" id="OUQ04471.1"/>
    </source>
</evidence>
<dbReference type="Proteomes" id="UP000749320">
    <property type="component" value="Unassembled WGS sequence"/>
</dbReference>
<dbReference type="GO" id="GO:0005886">
    <property type="term" value="C:plasma membrane"/>
    <property type="evidence" value="ECO:0007669"/>
    <property type="project" value="UniProtKB-SubCell"/>
</dbReference>
<dbReference type="Proteomes" id="UP000261087">
    <property type="component" value="Unassembled WGS sequence"/>
</dbReference>
<dbReference type="InterPro" id="IPR019264">
    <property type="entry name" value="DUF2179"/>
</dbReference>
<reference evidence="10 12" key="3">
    <citation type="submission" date="2018-08" db="EMBL/GenBank/DDBJ databases">
        <title>A genome reference for cultivated species of the human gut microbiota.</title>
        <authorList>
            <person name="Zou Y."/>
            <person name="Xue W."/>
            <person name="Luo G."/>
        </authorList>
    </citation>
    <scope>NUCLEOTIDE SEQUENCE [LARGE SCALE GENOMIC DNA]</scope>
    <source>
        <strain evidence="10 12">OM02-6</strain>
    </source>
</reference>
<evidence type="ECO:0000313" key="8">
    <source>
        <dbReference type="EMBL" id="HJF39654.1"/>
    </source>
</evidence>
<proteinExistence type="predicted"/>
<evidence type="ECO:0000256" key="3">
    <source>
        <dbReference type="ARBA" id="ARBA00022692"/>
    </source>
</evidence>
<reference evidence="8" key="5">
    <citation type="submission" date="2021-09" db="EMBL/GenBank/DDBJ databases">
        <authorList>
            <person name="Gilroy R."/>
        </authorList>
    </citation>
    <scope>NUCLEOTIDE SEQUENCE</scope>
    <source>
        <strain evidence="8">CHK193-16274</strain>
    </source>
</reference>
<dbReference type="AlphaFoldDB" id="A0A1Y4QHI2"/>
<dbReference type="PIRSF" id="PIRSF006483">
    <property type="entry name" value="Membrane_protein_YitT"/>
    <property type="match status" value="1"/>
</dbReference>
<keyword evidence="5 6" id="KW-0472">Membrane</keyword>
<feature type="transmembrane region" description="Helical" evidence="6">
    <location>
        <begin position="148"/>
        <end position="166"/>
    </location>
</feature>
<evidence type="ECO:0000256" key="4">
    <source>
        <dbReference type="ARBA" id="ARBA00022989"/>
    </source>
</evidence>
<keyword evidence="2" id="KW-1003">Cell membrane</keyword>
<dbReference type="EMBL" id="NFLB01000011">
    <property type="protein sequence ID" value="OUQ04471.1"/>
    <property type="molecule type" value="Genomic_DNA"/>
</dbReference>
<dbReference type="InterPro" id="IPR015867">
    <property type="entry name" value="N-reg_PII/ATP_PRibTrfase_C"/>
</dbReference>
<reference evidence="11" key="1">
    <citation type="submission" date="2017-04" db="EMBL/GenBank/DDBJ databases">
        <title>Function of individual gut microbiota members based on whole genome sequencing of pure cultures obtained from chicken caecum.</title>
        <authorList>
            <person name="Medvecky M."/>
            <person name="Cejkova D."/>
            <person name="Polansky O."/>
            <person name="Karasova D."/>
            <person name="Kubasova T."/>
            <person name="Cizek A."/>
            <person name="Rychlik I."/>
        </authorList>
    </citation>
    <scope>NUCLEOTIDE SEQUENCE [LARGE SCALE GENOMIC DNA]</scope>
    <source>
        <strain evidence="11">An149</strain>
    </source>
</reference>
<dbReference type="Proteomes" id="UP000196258">
    <property type="component" value="Unassembled WGS sequence"/>
</dbReference>
<evidence type="ECO:0000313" key="12">
    <source>
        <dbReference type="Proteomes" id="UP000261087"/>
    </source>
</evidence>
<dbReference type="InterPro" id="IPR051461">
    <property type="entry name" value="UPF0750_membrane"/>
</dbReference>
<evidence type="ECO:0000256" key="2">
    <source>
        <dbReference type="ARBA" id="ARBA00022475"/>
    </source>
</evidence>
<sequence length="293" mass="32072">MKKRVYETIMIIIGNLILAFGLCAFVTPVGLISGGASGIGIAVKSITGINISYTVYVINFIMFVIGFIFLGKKFAFGTLLSTFLYPTFIALFERIPQLANITNDILLSALYGGLCIGLGLGLVLRVGASTGGMDIPPLLVNKKTGISVAWLINIFDCGILLLQVIFCPITIEAVLYGITVVIITTIVVDKVIILGETKIQVLVISPKWQEIRKIIFDDINRGCTLLNVTTGYYQDKQLAVMAVVSKRELHLLNDMILEIDPTAFIISNETHSVKGRGFTLPSVELQKNRDFHN</sequence>
<dbReference type="Pfam" id="PF10035">
    <property type="entry name" value="DUF2179"/>
    <property type="match status" value="1"/>
</dbReference>
<feature type="transmembrane region" description="Helical" evidence="6">
    <location>
        <begin position="105"/>
        <end position="128"/>
    </location>
</feature>
<feature type="transmembrane region" description="Helical" evidence="6">
    <location>
        <begin position="173"/>
        <end position="195"/>
    </location>
</feature>
<dbReference type="PANTHER" id="PTHR33545">
    <property type="entry name" value="UPF0750 MEMBRANE PROTEIN YITT-RELATED"/>
    <property type="match status" value="1"/>
</dbReference>
<evidence type="ECO:0000313" key="10">
    <source>
        <dbReference type="EMBL" id="RGO14067.1"/>
    </source>
</evidence>
<comment type="caution">
    <text evidence="9">The sequence shown here is derived from an EMBL/GenBank/DDBJ whole genome shotgun (WGS) entry which is preliminary data.</text>
</comment>
<feature type="transmembrane region" description="Helical" evidence="6">
    <location>
        <begin position="12"/>
        <end position="32"/>
    </location>
</feature>
<comment type="subcellular location">
    <subcellularLocation>
        <location evidence="1">Cell membrane</location>
        <topology evidence="1">Multi-pass membrane protein</topology>
    </subcellularLocation>
</comment>
<name>A0A1Y4QHI2_9FIRM</name>
<feature type="domain" description="DUF2179" evidence="7">
    <location>
        <begin position="221"/>
        <end position="275"/>
    </location>
</feature>
<dbReference type="GeneID" id="94018010"/>
<protein>
    <submittedName>
        <fullName evidence="8">YitT family protein</fullName>
    </submittedName>
</protein>
<evidence type="ECO:0000313" key="11">
    <source>
        <dbReference type="Proteomes" id="UP000196258"/>
    </source>
</evidence>
<reference evidence="9" key="2">
    <citation type="journal article" date="2018" name="BMC Genomics">
        <title>Whole genome sequencing and function prediction of 133 gut anaerobes isolated from chicken caecum in pure cultures.</title>
        <authorList>
            <person name="Medvecky M."/>
            <person name="Cejkova D."/>
            <person name="Polansky O."/>
            <person name="Karasova D."/>
            <person name="Kubasova T."/>
            <person name="Cizek A."/>
            <person name="Rychlik I."/>
        </authorList>
    </citation>
    <scope>NUCLEOTIDE SEQUENCE</scope>
    <source>
        <strain evidence="9">An149</strain>
    </source>
</reference>
<evidence type="ECO:0000256" key="6">
    <source>
        <dbReference type="SAM" id="Phobius"/>
    </source>
</evidence>
<dbReference type="PANTHER" id="PTHR33545:SF5">
    <property type="entry name" value="UPF0750 MEMBRANE PROTEIN YITT"/>
    <property type="match status" value="1"/>
</dbReference>
<dbReference type="Gene3D" id="3.30.70.120">
    <property type="match status" value="1"/>
</dbReference>
<organism evidence="9 11">
    <name type="scientific">Thomasclavelia spiroformis</name>
    <dbReference type="NCBI Taxonomy" id="29348"/>
    <lineage>
        <taxon>Bacteria</taxon>
        <taxon>Bacillati</taxon>
        <taxon>Bacillota</taxon>
        <taxon>Erysipelotrichia</taxon>
        <taxon>Erysipelotrichales</taxon>
        <taxon>Coprobacillaceae</taxon>
        <taxon>Thomasclavelia</taxon>
    </lineage>
</organism>
<keyword evidence="4 6" id="KW-1133">Transmembrane helix</keyword>
<dbReference type="CDD" id="cd16380">
    <property type="entry name" value="YitT_C"/>
    <property type="match status" value="1"/>
</dbReference>
<gene>
    <name evidence="9" type="ORF">B5E91_09980</name>
    <name evidence="10" type="ORF">DXB31_00245</name>
    <name evidence="8" type="ORF">K8V91_01905</name>
</gene>
<dbReference type="InterPro" id="IPR003740">
    <property type="entry name" value="YitT"/>
</dbReference>
<evidence type="ECO:0000259" key="7">
    <source>
        <dbReference type="Pfam" id="PF10035"/>
    </source>
</evidence>
<feature type="transmembrane region" description="Helical" evidence="6">
    <location>
        <begin position="53"/>
        <end position="70"/>
    </location>
</feature>
<keyword evidence="3 6" id="KW-0812">Transmembrane</keyword>
<evidence type="ECO:0000256" key="5">
    <source>
        <dbReference type="ARBA" id="ARBA00023136"/>
    </source>
</evidence>
<reference evidence="8" key="4">
    <citation type="journal article" date="2021" name="PeerJ">
        <title>Extensive microbial diversity within the chicken gut microbiome revealed by metagenomics and culture.</title>
        <authorList>
            <person name="Gilroy R."/>
            <person name="Ravi A."/>
            <person name="Getino M."/>
            <person name="Pursley I."/>
            <person name="Horton D.L."/>
            <person name="Alikhan N.F."/>
            <person name="Baker D."/>
            <person name="Gharbi K."/>
            <person name="Hall N."/>
            <person name="Watson M."/>
            <person name="Adriaenssens E.M."/>
            <person name="Foster-Nyarko E."/>
            <person name="Jarju S."/>
            <person name="Secka A."/>
            <person name="Antonio M."/>
            <person name="Oren A."/>
            <person name="Chaudhuri R.R."/>
            <person name="La Ragione R."/>
            <person name="Hildebrand F."/>
            <person name="Pallen M.J."/>
        </authorList>
    </citation>
    <scope>NUCLEOTIDE SEQUENCE</scope>
    <source>
        <strain evidence="8">CHK193-16274</strain>
    </source>
</reference>
<evidence type="ECO:0000256" key="1">
    <source>
        <dbReference type="ARBA" id="ARBA00004651"/>
    </source>
</evidence>